<dbReference type="RefSeq" id="WP_187223304.1">
    <property type="nucleotide sequence ID" value="NZ_JABVED010000015.1"/>
</dbReference>
<proteinExistence type="predicted"/>
<evidence type="ECO:0000313" key="2">
    <source>
        <dbReference type="EMBL" id="MBC6450191.1"/>
    </source>
</evidence>
<dbReference type="SUPFAM" id="SSF51735">
    <property type="entry name" value="NAD(P)-binding Rossmann-fold domains"/>
    <property type="match status" value="1"/>
</dbReference>
<reference evidence="2 3" key="1">
    <citation type="submission" date="2020-06" db="EMBL/GenBank/DDBJ databases">
        <title>Actinokineospora xiongansis sp. nov., isolated from soil of Baiyangdian.</title>
        <authorList>
            <person name="Zhang X."/>
        </authorList>
    </citation>
    <scope>NUCLEOTIDE SEQUENCE [LARGE SCALE GENOMIC DNA]</scope>
    <source>
        <strain evidence="2 3">HBU206404</strain>
    </source>
</reference>
<dbReference type="Pfam" id="PF03435">
    <property type="entry name" value="Sacchrp_dh_NADP"/>
    <property type="match status" value="1"/>
</dbReference>
<dbReference type="Proteomes" id="UP000734823">
    <property type="component" value="Unassembled WGS sequence"/>
</dbReference>
<comment type="caution">
    <text evidence="2">The sequence shown here is derived from an EMBL/GenBank/DDBJ whole genome shotgun (WGS) entry which is preliminary data.</text>
</comment>
<evidence type="ECO:0000313" key="3">
    <source>
        <dbReference type="Proteomes" id="UP000734823"/>
    </source>
</evidence>
<dbReference type="PANTHER" id="PTHR43781:SF1">
    <property type="entry name" value="SACCHAROPINE DEHYDROGENASE"/>
    <property type="match status" value="1"/>
</dbReference>
<accession>A0ABR7LBV5</accession>
<gene>
    <name evidence="2" type="ORF">GPZ80_23810</name>
</gene>
<sequence length="336" mass="35306">MTSQRAVAVYGAYGHTGRFIVAELRDRGISPILSGRDAAKLAAAFPGEEVRPASVDDPAALDAVLAGASAVINAAGPFAATAGPVIEAAIRAGIPYLDVAAEVEAVADTFKYDDRARAAGVTVVPAMAFYGGLGDLLATAAMGDMAVADEIHLAYALSSWKPTEGTRASGRVSKGRRDGGRLVYKNQRLELRADSAPLTEWAFPDPVGTRAVQAEFTMADSVTIPTHLKALEIHTYMTVSPLADLFDAETPAPSAVDDRGRSDQTFMVEVVVRQGDERRRAVARGQDIYAISAPLVVEAAERVLSGQFAPGVVSAGSAFDAGDFLRSLRDLSVEID</sequence>
<dbReference type="InterPro" id="IPR036291">
    <property type="entry name" value="NAD(P)-bd_dom_sf"/>
</dbReference>
<dbReference type="PANTHER" id="PTHR43781">
    <property type="entry name" value="SACCHAROPINE DEHYDROGENASE"/>
    <property type="match status" value="1"/>
</dbReference>
<evidence type="ECO:0000259" key="1">
    <source>
        <dbReference type="Pfam" id="PF03435"/>
    </source>
</evidence>
<organism evidence="2 3">
    <name type="scientific">Actinokineospora xionganensis</name>
    <dbReference type="NCBI Taxonomy" id="2684470"/>
    <lineage>
        <taxon>Bacteria</taxon>
        <taxon>Bacillati</taxon>
        <taxon>Actinomycetota</taxon>
        <taxon>Actinomycetes</taxon>
        <taxon>Pseudonocardiales</taxon>
        <taxon>Pseudonocardiaceae</taxon>
        <taxon>Actinokineospora</taxon>
    </lineage>
</organism>
<name>A0ABR7LBV5_9PSEU</name>
<keyword evidence="3" id="KW-1185">Reference proteome</keyword>
<dbReference type="EMBL" id="JABVED010000015">
    <property type="protein sequence ID" value="MBC6450191.1"/>
    <property type="molecule type" value="Genomic_DNA"/>
</dbReference>
<dbReference type="Gene3D" id="3.40.50.720">
    <property type="entry name" value="NAD(P)-binding Rossmann-like Domain"/>
    <property type="match status" value="1"/>
</dbReference>
<dbReference type="InterPro" id="IPR005097">
    <property type="entry name" value="Sacchrp_dh_NADP-bd"/>
</dbReference>
<feature type="domain" description="Saccharopine dehydrogenase NADP binding" evidence="1">
    <location>
        <begin position="7"/>
        <end position="124"/>
    </location>
</feature>
<protein>
    <submittedName>
        <fullName evidence="2">Saccharopine dehydrogenase NADP-binding domain-containing protein</fullName>
    </submittedName>
</protein>